<comment type="caution">
    <text evidence="8">The sequence shown here is derived from an EMBL/GenBank/DDBJ whole genome shotgun (WGS) entry which is preliminary data.</text>
</comment>
<dbReference type="Pfam" id="PF00082">
    <property type="entry name" value="Peptidase_S8"/>
    <property type="match status" value="2"/>
</dbReference>
<evidence type="ECO:0000256" key="1">
    <source>
        <dbReference type="ARBA" id="ARBA00011073"/>
    </source>
</evidence>
<evidence type="ECO:0000313" key="8">
    <source>
        <dbReference type="EMBL" id="MFF5292146.1"/>
    </source>
</evidence>
<name>A0ABW6WGS7_9ACTN</name>
<feature type="domain" description="Peptidase S8/S53" evidence="7">
    <location>
        <begin position="130"/>
        <end position="310"/>
    </location>
</feature>
<dbReference type="InterPro" id="IPR022398">
    <property type="entry name" value="Peptidase_S8_His-AS"/>
</dbReference>
<sequence length="719" mass="75050">MTAKVDPRLRLLMEEMAGRSGMEFAQAAEAPLGERVGWRGRPDGATIEVLVEESADGSLDDLAAALPGAEVGPGGKVRPVRLPVTALPALAEHDAVARVEAARPLFPELNWSRTECGAEAAHTAQPPIAGAGVVVAVLDTGIDYTHPCFRRAGGGTRIIALWDQGADPEPGGDVPFGREYRASDIDRALAADDPLTVVPHEDTGHGTHVAGILAGDERGTGQFTGIAPDADLIVVALDADGASLGTSAHVVAALDFVRRRAGGRPVVVNISQGTNIGGHAGESLLERRIDEISRGPGFVVVKSAGNEQQWGVHSGGLLSPGEDHFLAFDVAPGNRFDDIIEIWFAGRDDIEISLRPPTGSAISRVRPGASLSAETDAGNRVRIDVDEDADGTGDRRASLILRRGNLGQIEPGRWTISLRAGAIVDGRFDAWIERAPRLDPGAPEQSRFAPGDRDPARTVTIPGTARWVLTVGSYITKSSSPATIGTLSAFSSLGPTRDGRDKPDLAAPGEFVTSAHAGWRSDGIQHASLMGTSMAAPHVAGAAALVLQAAPLLTADQVGQVLRRSTRPHAHLDVARAVALAREAVFPTITAVQADGGVVTVKTDIATTAVLRTITSAAPSTVHTFDLSGLPPGDHRCAIEVTAGGWTTTDDRTITTGAAPTDDWADFAGLNPVVFTVVAVQTHGEEIQYAVSDARTNDRATKLDGAALLAFLREKAGVS</sequence>
<gene>
    <name evidence="8" type="ORF">ACFY35_22125</name>
</gene>
<evidence type="ECO:0000256" key="5">
    <source>
        <dbReference type="PROSITE-ProRule" id="PRU01240"/>
    </source>
</evidence>
<dbReference type="InterPro" id="IPR050131">
    <property type="entry name" value="Peptidase_S8_subtilisin-like"/>
</dbReference>
<reference evidence="8 9" key="1">
    <citation type="submission" date="2024-10" db="EMBL/GenBank/DDBJ databases">
        <title>The Natural Products Discovery Center: Release of the First 8490 Sequenced Strains for Exploring Actinobacteria Biosynthetic Diversity.</title>
        <authorList>
            <person name="Kalkreuter E."/>
            <person name="Kautsar S.A."/>
            <person name="Yang D."/>
            <person name="Bader C.D."/>
            <person name="Teijaro C.N."/>
            <person name="Fluegel L."/>
            <person name="Davis C.M."/>
            <person name="Simpson J.R."/>
            <person name="Lauterbach L."/>
            <person name="Steele A.D."/>
            <person name="Gui C."/>
            <person name="Meng S."/>
            <person name="Li G."/>
            <person name="Viehrig K."/>
            <person name="Ye F."/>
            <person name="Su P."/>
            <person name="Kiefer A.F."/>
            <person name="Nichols A."/>
            <person name="Cepeda A.J."/>
            <person name="Yan W."/>
            <person name="Fan B."/>
            <person name="Jiang Y."/>
            <person name="Adhikari A."/>
            <person name="Zheng C.-J."/>
            <person name="Schuster L."/>
            <person name="Cowan T.M."/>
            <person name="Smanski M.J."/>
            <person name="Chevrette M.G."/>
            <person name="De Carvalho L.P.S."/>
            <person name="Shen B."/>
        </authorList>
    </citation>
    <scope>NUCLEOTIDE SEQUENCE [LARGE SCALE GENOMIC DNA]</scope>
    <source>
        <strain evidence="8 9">NPDC000087</strain>
    </source>
</reference>
<feature type="active site" description="Charge relay system" evidence="5">
    <location>
        <position position="205"/>
    </location>
</feature>
<evidence type="ECO:0000256" key="6">
    <source>
        <dbReference type="RuleBase" id="RU003355"/>
    </source>
</evidence>
<dbReference type="Gene3D" id="3.40.50.200">
    <property type="entry name" value="Peptidase S8/S53 domain"/>
    <property type="match status" value="1"/>
</dbReference>
<feature type="active site" description="Charge relay system" evidence="5">
    <location>
        <position position="533"/>
    </location>
</feature>
<dbReference type="RefSeq" id="WP_020510029.1">
    <property type="nucleotide sequence ID" value="NZ_JBIAZU010000004.1"/>
</dbReference>
<dbReference type="GO" id="GO:0016787">
    <property type="term" value="F:hydrolase activity"/>
    <property type="evidence" value="ECO:0007669"/>
    <property type="project" value="UniProtKB-KW"/>
</dbReference>
<dbReference type="PROSITE" id="PS00138">
    <property type="entry name" value="SUBTILASE_SER"/>
    <property type="match status" value="1"/>
</dbReference>
<feature type="active site" description="Charge relay system" evidence="5">
    <location>
        <position position="139"/>
    </location>
</feature>
<keyword evidence="4 5" id="KW-0720">Serine protease</keyword>
<keyword evidence="3 5" id="KW-0378">Hydrolase</keyword>
<dbReference type="EC" id="3.4.-.-" evidence="8"/>
<dbReference type="PANTHER" id="PTHR43806:SF11">
    <property type="entry name" value="CEREVISIN-RELATED"/>
    <property type="match status" value="1"/>
</dbReference>
<dbReference type="PROSITE" id="PS51892">
    <property type="entry name" value="SUBTILASE"/>
    <property type="match status" value="1"/>
</dbReference>
<dbReference type="InterPro" id="IPR023828">
    <property type="entry name" value="Peptidase_S8_Ser-AS"/>
</dbReference>
<proteinExistence type="inferred from homology"/>
<dbReference type="InterPro" id="IPR000209">
    <property type="entry name" value="Peptidase_S8/S53_dom"/>
</dbReference>
<accession>A0ABW6WGS7</accession>
<dbReference type="InterPro" id="IPR034045">
    <property type="entry name" value="Pep_S8_CspA-like"/>
</dbReference>
<dbReference type="PANTHER" id="PTHR43806">
    <property type="entry name" value="PEPTIDASE S8"/>
    <property type="match status" value="1"/>
</dbReference>
<dbReference type="Proteomes" id="UP001602245">
    <property type="component" value="Unassembled WGS sequence"/>
</dbReference>
<dbReference type="InterPro" id="IPR015500">
    <property type="entry name" value="Peptidase_S8_subtilisin-rel"/>
</dbReference>
<evidence type="ECO:0000256" key="4">
    <source>
        <dbReference type="ARBA" id="ARBA00022825"/>
    </source>
</evidence>
<evidence type="ECO:0000313" key="9">
    <source>
        <dbReference type="Proteomes" id="UP001602245"/>
    </source>
</evidence>
<dbReference type="Gene3D" id="2.60.120.1290">
    <property type="match status" value="1"/>
</dbReference>
<keyword evidence="2 5" id="KW-0645">Protease</keyword>
<dbReference type="PROSITE" id="PS00136">
    <property type="entry name" value="SUBTILASE_ASP"/>
    <property type="match status" value="1"/>
</dbReference>
<dbReference type="SUPFAM" id="SSF52743">
    <property type="entry name" value="Subtilisin-like"/>
    <property type="match status" value="1"/>
</dbReference>
<dbReference type="PROSITE" id="PS00137">
    <property type="entry name" value="SUBTILASE_HIS"/>
    <property type="match status" value="1"/>
</dbReference>
<protein>
    <submittedName>
        <fullName evidence="8">S8 family peptidase</fullName>
        <ecNumber evidence="8">3.4.-.-</ecNumber>
    </submittedName>
</protein>
<organism evidence="8 9">
    <name type="scientific">Paractinoplanes globisporus</name>
    <dbReference type="NCBI Taxonomy" id="113565"/>
    <lineage>
        <taxon>Bacteria</taxon>
        <taxon>Bacillati</taxon>
        <taxon>Actinomycetota</taxon>
        <taxon>Actinomycetes</taxon>
        <taxon>Micromonosporales</taxon>
        <taxon>Micromonosporaceae</taxon>
        <taxon>Paractinoplanes</taxon>
    </lineage>
</organism>
<dbReference type="InterPro" id="IPR023827">
    <property type="entry name" value="Peptidase_S8_Asp-AS"/>
</dbReference>
<dbReference type="InterPro" id="IPR036852">
    <property type="entry name" value="Peptidase_S8/S53_dom_sf"/>
</dbReference>
<dbReference type="PRINTS" id="PR00723">
    <property type="entry name" value="SUBTILISIN"/>
</dbReference>
<evidence type="ECO:0000259" key="7">
    <source>
        <dbReference type="Pfam" id="PF00082"/>
    </source>
</evidence>
<comment type="similarity">
    <text evidence="1 5 6">Belongs to the peptidase S8 family.</text>
</comment>
<evidence type="ECO:0000256" key="3">
    <source>
        <dbReference type="ARBA" id="ARBA00022801"/>
    </source>
</evidence>
<evidence type="ECO:0000256" key="2">
    <source>
        <dbReference type="ARBA" id="ARBA00022670"/>
    </source>
</evidence>
<dbReference type="CDD" id="cd07478">
    <property type="entry name" value="Peptidases_S8_CspA-like"/>
    <property type="match status" value="1"/>
</dbReference>
<feature type="domain" description="Peptidase S8/S53" evidence="7">
    <location>
        <begin position="454"/>
        <end position="566"/>
    </location>
</feature>
<keyword evidence="9" id="KW-1185">Reference proteome</keyword>
<dbReference type="EMBL" id="JBIAZU010000004">
    <property type="protein sequence ID" value="MFF5292146.1"/>
    <property type="molecule type" value="Genomic_DNA"/>
</dbReference>